<dbReference type="Proteomes" id="UP000007756">
    <property type="component" value="Chromosome"/>
</dbReference>
<dbReference type="KEGG" id="mpj:MPNE_0245"/>
<dbReference type="STRING" id="722438.F539_01200"/>
<dbReference type="AlphaFoldDB" id="A0A0H3DNL8"/>
<feature type="transmembrane region" description="Helical" evidence="1">
    <location>
        <begin position="59"/>
        <end position="78"/>
    </location>
</feature>
<keyword evidence="1" id="KW-0812">Transmembrane</keyword>
<dbReference type="HOGENOM" id="CLU_1852996_0_0_14"/>
<dbReference type="EMBL" id="CP002077">
    <property type="protein sequence ID" value="ADK86797.1"/>
    <property type="molecule type" value="Genomic_DNA"/>
</dbReference>
<name>A0A0H3DNL8_MYCPB</name>
<proteinExistence type="predicted"/>
<reference evidence="2 3" key="1">
    <citation type="journal article" date="2010" name="Appl. Environ. Microbiol.">
        <title>Targeted chromosomal knockouts in Mycoplasma pneumoniae.</title>
        <authorList>
            <person name="Krishnakumar R."/>
            <person name="Assad-Garcia N."/>
            <person name="Benders G.A."/>
            <person name="Phan Q."/>
            <person name="Montague M.G."/>
            <person name="Glass J.I."/>
        </authorList>
    </citation>
    <scope>NUCLEOTIDE SEQUENCE [LARGE SCALE GENOMIC DNA]</scope>
    <source>
        <strain evidence="3">ATCC 15531 / DSM 22911 / NBRC 14401 / NCTC 10119 / FH</strain>
    </source>
</reference>
<feature type="transmembrane region" description="Helical" evidence="1">
    <location>
        <begin position="30"/>
        <end position="53"/>
    </location>
</feature>
<keyword evidence="1" id="KW-0472">Membrane</keyword>
<dbReference type="NCBIfam" id="NF045743">
    <property type="entry name" value="MPN214"/>
    <property type="match status" value="1"/>
</dbReference>
<gene>
    <name evidence="2" type="ordered locus">MPNE_0245</name>
</gene>
<evidence type="ECO:0000313" key="2">
    <source>
        <dbReference type="EMBL" id="ADK86797.1"/>
    </source>
</evidence>
<dbReference type="PATRIC" id="fig|722438.3.peg.239"/>
<dbReference type="PaxDb" id="722438-MPNE_0245"/>
<accession>A0A0H3DNL8</accession>
<evidence type="ECO:0000313" key="3">
    <source>
        <dbReference type="Proteomes" id="UP000007756"/>
    </source>
</evidence>
<protein>
    <submittedName>
        <fullName evidence="2">Uncharacterized protein</fullName>
    </submittedName>
</protein>
<organism evidence="2 3">
    <name type="scientific">Mycoplasmoides pneumoniae (strain ATCC 15531 / DSM 23978 / CIP 103766 / NBRC 14401 / NCTC 10119 / FH)</name>
    <name type="common">Mycoplasma pneumoniae</name>
    <dbReference type="NCBI Taxonomy" id="722438"/>
    <lineage>
        <taxon>Bacteria</taxon>
        <taxon>Bacillati</taxon>
        <taxon>Mycoplasmatota</taxon>
        <taxon>Mycoplasmoidales</taxon>
        <taxon>Mycoplasmoidaceae</taxon>
        <taxon>Mycoplasmoides</taxon>
    </lineage>
</organism>
<dbReference type="eggNOG" id="ENOG5031ZBB">
    <property type="taxonomic scope" value="Bacteria"/>
</dbReference>
<sequence length="154" mass="17649">MLVVQNILQKNDTSKYMLGTQTTNSKPREYGGLIVSTIYIVLFFAILNLTVFFNKTNNINLILKNSCVVSFVVVWLLVCLQGIVRLKTCDGARYEISKFNQYLKLGSIYAKPNISFDEYKAKSSSYRKQTRGFWWMNFSLYLLGSLISIVVSLL</sequence>
<keyword evidence="1" id="KW-1133">Transmembrane helix</keyword>
<feature type="transmembrane region" description="Helical" evidence="1">
    <location>
        <begin position="132"/>
        <end position="153"/>
    </location>
</feature>
<evidence type="ECO:0000256" key="1">
    <source>
        <dbReference type="SAM" id="Phobius"/>
    </source>
</evidence>